<protein>
    <submittedName>
        <fullName evidence="1">Uncharacterized protein</fullName>
    </submittedName>
</protein>
<accession>A0A0H5Q795</accession>
<sequence length="87" mass="10243">MTTRPHKQQIVLIGVQRVAARLDLIVRMEVEQERRRWQPTGPLMHLYLPAEFTLNEHVMAVRELAEMKRADEIHNVFNAALEDQGLW</sequence>
<evidence type="ECO:0000313" key="1">
    <source>
        <dbReference type="EMBL" id="CRY97798.1"/>
    </source>
</evidence>
<dbReference type="AlphaFoldDB" id="A0A0H5Q795"/>
<name>A0A0H5Q795_9ZZZZ</name>
<dbReference type="EMBL" id="LN854249">
    <property type="protein sequence ID" value="CRY97798.1"/>
    <property type="molecule type" value="Genomic_DNA"/>
</dbReference>
<reference evidence="1" key="1">
    <citation type="submission" date="2015-06" db="EMBL/GenBank/DDBJ databases">
        <authorList>
            <person name="Joergensen T."/>
        </authorList>
    </citation>
    <scope>NUCLEOTIDE SEQUENCE</scope>
    <source>
        <strain evidence="1">RGFK1747</strain>
    </source>
</reference>
<organism evidence="1">
    <name type="scientific">uncultured prokaryote</name>
    <dbReference type="NCBI Taxonomy" id="198431"/>
    <lineage>
        <taxon>unclassified sequences</taxon>
        <taxon>environmental samples</taxon>
    </lineage>
</organism>
<reference evidence="1" key="2">
    <citation type="submission" date="2015-07" db="EMBL/GenBank/DDBJ databases">
        <title>Plasmids, circular viruses and viroids from rat gut.</title>
        <authorList>
            <person name="Jorgensen T.J."/>
            <person name="Hansen M.A."/>
            <person name="Xu Z."/>
            <person name="Tabak M.A."/>
            <person name="Sorensen S.J."/>
            <person name="Hansen L.H."/>
        </authorList>
    </citation>
    <scope>NUCLEOTIDE SEQUENCE</scope>
    <source>
        <strain evidence="1">RGFK1747</strain>
    </source>
</reference>
<proteinExistence type="predicted"/>